<dbReference type="Pfam" id="PF14226">
    <property type="entry name" value="DIOX_N"/>
    <property type="match status" value="1"/>
</dbReference>
<dbReference type="Gene3D" id="2.60.120.330">
    <property type="entry name" value="B-lactam Antibiotic, Isopenicillin N Synthase, Chain"/>
    <property type="match status" value="1"/>
</dbReference>
<evidence type="ECO:0000259" key="7">
    <source>
        <dbReference type="PROSITE" id="PS51471"/>
    </source>
</evidence>
<organism evidence="8 9">
    <name type="scientific">Senna tora</name>
    <dbReference type="NCBI Taxonomy" id="362788"/>
    <lineage>
        <taxon>Eukaryota</taxon>
        <taxon>Viridiplantae</taxon>
        <taxon>Streptophyta</taxon>
        <taxon>Embryophyta</taxon>
        <taxon>Tracheophyta</taxon>
        <taxon>Spermatophyta</taxon>
        <taxon>Magnoliopsida</taxon>
        <taxon>eudicotyledons</taxon>
        <taxon>Gunneridae</taxon>
        <taxon>Pentapetalae</taxon>
        <taxon>rosids</taxon>
        <taxon>fabids</taxon>
        <taxon>Fabales</taxon>
        <taxon>Fabaceae</taxon>
        <taxon>Caesalpinioideae</taxon>
        <taxon>Cassia clade</taxon>
        <taxon>Senna</taxon>
    </lineage>
</organism>
<feature type="domain" description="Fe2OG dioxygenase" evidence="7">
    <location>
        <begin position="220"/>
        <end position="320"/>
    </location>
</feature>
<dbReference type="OrthoDB" id="288590at2759"/>
<dbReference type="GO" id="GO:0031418">
    <property type="term" value="F:L-ascorbic acid binding"/>
    <property type="evidence" value="ECO:0007669"/>
    <property type="project" value="UniProtKB-KW"/>
</dbReference>
<evidence type="ECO:0000313" key="8">
    <source>
        <dbReference type="EMBL" id="KAF7803257.1"/>
    </source>
</evidence>
<dbReference type="Pfam" id="PF03171">
    <property type="entry name" value="2OG-FeII_Oxy"/>
    <property type="match status" value="1"/>
</dbReference>
<dbReference type="InterPro" id="IPR026992">
    <property type="entry name" value="DIOX_N"/>
</dbReference>
<keyword evidence="2 6" id="KW-0479">Metal-binding</keyword>
<gene>
    <name evidence="8" type="ORF">G2W53_042368</name>
</gene>
<reference evidence="8" key="1">
    <citation type="submission" date="2020-09" db="EMBL/GenBank/DDBJ databases">
        <title>Genome-Enabled Discovery of Anthraquinone Biosynthesis in Senna tora.</title>
        <authorList>
            <person name="Kang S.-H."/>
            <person name="Pandey R.P."/>
            <person name="Lee C.-M."/>
            <person name="Sim J.-S."/>
            <person name="Jeong J.-T."/>
            <person name="Choi B.-S."/>
            <person name="Jung M."/>
            <person name="Ginzburg D."/>
            <person name="Zhao K."/>
            <person name="Won S.Y."/>
            <person name="Oh T.-J."/>
            <person name="Yu Y."/>
            <person name="Kim N.-H."/>
            <person name="Lee O.R."/>
            <person name="Lee T.-H."/>
            <person name="Bashyal P."/>
            <person name="Kim T.-S."/>
            <person name="Lee W.-H."/>
            <person name="Kawkins C."/>
            <person name="Kim C.-K."/>
            <person name="Kim J.S."/>
            <person name="Ahn B.O."/>
            <person name="Rhee S.Y."/>
            <person name="Sohng J.K."/>
        </authorList>
    </citation>
    <scope>NUCLEOTIDE SEQUENCE</scope>
    <source>
        <tissue evidence="8">Leaf</tissue>
    </source>
</reference>
<evidence type="ECO:0000256" key="3">
    <source>
        <dbReference type="ARBA" id="ARBA00022896"/>
    </source>
</evidence>
<comment type="caution">
    <text evidence="8">The sequence shown here is derived from an EMBL/GenBank/DDBJ whole genome shotgun (WGS) entry which is preliminary data.</text>
</comment>
<keyword evidence="9" id="KW-1185">Reference proteome</keyword>
<evidence type="ECO:0000256" key="4">
    <source>
        <dbReference type="ARBA" id="ARBA00023002"/>
    </source>
</evidence>
<evidence type="ECO:0000256" key="6">
    <source>
        <dbReference type="RuleBase" id="RU003682"/>
    </source>
</evidence>
<dbReference type="InterPro" id="IPR027443">
    <property type="entry name" value="IPNS-like_sf"/>
</dbReference>
<evidence type="ECO:0000313" key="9">
    <source>
        <dbReference type="Proteomes" id="UP000634136"/>
    </source>
</evidence>
<dbReference type="EMBL" id="JAAIUW010000013">
    <property type="protein sequence ID" value="KAF7803257.1"/>
    <property type="molecule type" value="Genomic_DNA"/>
</dbReference>
<dbReference type="InterPro" id="IPR050295">
    <property type="entry name" value="Plant_2OG-oxidoreductases"/>
</dbReference>
<evidence type="ECO:0000256" key="2">
    <source>
        <dbReference type="ARBA" id="ARBA00022723"/>
    </source>
</evidence>
<name>A0A834VZG0_9FABA</name>
<dbReference type="PANTHER" id="PTHR47991">
    <property type="entry name" value="OXOGLUTARATE/IRON-DEPENDENT DIOXYGENASE"/>
    <property type="match status" value="1"/>
</dbReference>
<keyword evidence="3" id="KW-0847">Vitamin C</keyword>
<dbReference type="Proteomes" id="UP000634136">
    <property type="component" value="Unassembled WGS sequence"/>
</dbReference>
<dbReference type="GO" id="GO:0046872">
    <property type="term" value="F:metal ion binding"/>
    <property type="evidence" value="ECO:0007669"/>
    <property type="project" value="UniProtKB-KW"/>
</dbReference>
<dbReference type="PROSITE" id="PS51471">
    <property type="entry name" value="FE2OG_OXY"/>
    <property type="match status" value="1"/>
</dbReference>
<dbReference type="GO" id="GO:0016491">
    <property type="term" value="F:oxidoreductase activity"/>
    <property type="evidence" value="ECO:0007669"/>
    <property type="project" value="UniProtKB-KW"/>
</dbReference>
<dbReference type="FunFam" id="2.60.120.330:FF:000001">
    <property type="entry name" value="Protein SRG1"/>
    <property type="match status" value="1"/>
</dbReference>
<keyword evidence="4 6" id="KW-0560">Oxidoreductase</keyword>
<accession>A0A834VZG0</accession>
<comment type="similarity">
    <text evidence="1 6">Belongs to the iron/ascorbate-dependent oxidoreductase family.</text>
</comment>
<dbReference type="InterPro" id="IPR005123">
    <property type="entry name" value="Oxoglu/Fe-dep_dioxygenase_dom"/>
</dbReference>
<sequence length="378" mass="42717">MASLSFPTNLMMSSSDYSPLLSVQELVNKPLHSIPHQYIRDDDHHHESSSSSSSPAPIPIIDMNLLLSGDDEDHDEHTHRSESELHKLHLACTDWGIFQLVNHGVSPEELEELRNGIEGFFKLPLEEKMKYKIRAGEVEGYGTVIKSPNQKLDWGDRLYMTVNPLHTRKPYLLPDLPSSLRSKLEIYIEKVQKMGMAILGLLEKAVRMEGKEMRKVFEDGLQSVRMTYYPACPQPEKVMGFGAHSDATGITILNQVNGVSGLQIKKDDVWLPIDVLPNALIVNVGDILEIMSNGLYKSVEHRAKVNSNKERISLAYFFLPKYGSEIGPAMSLLSPQNPPLFRRIAMEKYVSDFFSIKLNGKSYLEHMRIKTPNSTNTI</sequence>
<dbReference type="InterPro" id="IPR044861">
    <property type="entry name" value="IPNS-like_FE2OG_OXY"/>
</dbReference>
<dbReference type="SUPFAM" id="SSF51197">
    <property type="entry name" value="Clavaminate synthase-like"/>
    <property type="match status" value="1"/>
</dbReference>
<evidence type="ECO:0000256" key="5">
    <source>
        <dbReference type="ARBA" id="ARBA00023004"/>
    </source>
</evidence>
<dbReference type="AlphaFoldDB" id="A0A834VZG0"/>
<keyword evidence="5 6" id="KW-0408">Iron</keyword>
<proteinExistence type="inferred from homology"/>
<evidence type="ECO:0000256" key="1">
    <source>
        <dbReference type="ARBA" id="ARBA00008056"/>
    </source>
</evidence>
<protein>
    <submittedName>
        <fullName evidence="8">Protein SRG1</fullName>
    </submittedName>
</protein>